<keyword evidence="13" id="KW-1185">Reference proteome</keyword>
<dbReference type="InterPro" id="IPR021109">
    <property type="entry name" value="Peptidase_aspartic_dom_sf"/>
</dbReference>
<evidence type="ECO:0000313" key="12">
    <source>
        <dbReference type="EMBL" id="CAF0942182.1"/>
    </source>
</evidence>
<dbReference type="Gene3D" id="3.10.10.10">
    <property type="entry name" value="HIV Type 1 Reverse Transcriptase, subunit A, domain 1"/>
    <property type="match status" value="1"/>
</dbReference>
<reference evidence="12" key="1">
    <citation type="submission" date="2021-02" db="EMBL/GenBank/DDBJ databases">
        <authorList>
            <person name="Nowell W R."/>
        </authorList>
    </citation>
    <scope>NUCLEOTIDE SEQUENCE</scope>
</reference>
<feature type="domain" description="Reverse transcriptase" evidence="10">
    <location>
        <begin position="1160"/>
        <end position="1340"/>
    </location>
</feature>
<dbReference type="PANTHER" id="PTHR37984:SF5">
    <property type="entry name" value="PROTEIN NYNRIN-LIKE"/>
    <property type="match status" value="1"/>
</dbReference>
<proteinExistence type="predicted"/>
<dbReference type="PROSITE" id="PS50878">
    <property type="entry name" value="RT_POL"/>
    <property type="match status" value="1"/>
</dbReference>
<keyword evidence="5" id="KW-0677">Repeat</keyword>
<dbReference type="Proteomes" id="UP000663828">
    <property type="component" value="Unassembled WGS sequence"/>
</dbReference>
<feature type="compositionally biased region" description="Low complexity" evidence="9">
    <location>
        <begin position="706"/>
        <end position="717"/>
    </location>
</feature>
<keyword evidence="3" id="KW-0548">Nucleotidyltransferase</keyword>
<dbReference type="SMART" id="SM00698">
    <property type="entry name" value="MORN"/>
    <property type="match status" value="7"/>
</dbReference>
<dbReference type="Gene3D" id="3.30.70.270">
    <property type="match status" value="2"/>
</dbReference>
<evidence type="ECO:0000256" key="2">
    <source>
        <dbReference type="ARBA" id="ARBA00022679"/>
    </source>
</evidence>
<evidence type="ECO:0000256" key="6">
    <source>
        <dbReference type="ARBA" id="ARBA00022759"/>
    </source>
</evidence>
<dbReference type="PROSITE" id="PS50994">
    <property type="entry name" value="INTEGRASE"/>
    <property type="match status" value="1"/>
</dbReference>
<evidence type="ECO:0000256" key="3">
    <source>
        <dbReference type="ARBA" id="ARBA00022695"/>
    </source>
</evidence>
<dbReference type="InterPro" id="IPR000477">
    <property type="entry name" value="RT_dom"/>
</dbReference>
<feature type="compositionally biased region" description="Polar residues" evidence="9">
    <location>
        <begin position="693"/>
        <end position="705"/>
    </location>
</feature>
<name>A0A814CMF7_ADIRI</name>
<keyword evidence="2" id="KW-0808">Transferase</keyword>
<dbReference type="InterPro" id="IPR001584">
    <property type="entry name" value="Integrase_cat-core"/>
</dbReference>
<dbReference type="Pfam" id="PF17921">
    <property type="entry name" value="Integrase_H2C2"/>
    <property type="match status" value="1"/>
</dbReference>
<dbReference type="PANTHER" id="PTHR37984">
    <property type="entry name" value="PROTEIN CBG26694"/>
    <property type="match status" value="1"/>
</dbReference>
<dbReference type="EMBL" id="CAJNOR010000539">
    <property type="protein sequence ID" value="CAF0942182.1"/>
    <property type="molecule type" value="Genomic_DNA"/>
</dbReference>
<dbReference type="InterPro" id="IPR043128">
    <property type="entry name" value="Rev_trsase/Diguanyl_cyclase"/>
</dbReference>
<evidence type="ECO:0000256" key="9">
    <source>
        <dbReference type="SAM" id="MobiDB-lite"/>
    </source>
</evidence>
<evidence type="ECO:0000256" key="1">
    <source>
        <dbReference type="ARBA" id="ARBA00012493"/>
    </source>
</evidence>
<dbReference type="CDD" id="cd09274">
    <property type="entry name" value="RNase_HI_RT_Ty3"/>
    <property type="match status" value="1"/>
</dbReference>
<keyword evidence="6" id="KW-0255">Endonuclease</keyword>
<feature type="domain" description="Integrase catalytic" evidence="11">
    <location>
        <begin position="1825"/>
        <end position="1984"/>
    </location>
</feature>
<sequence length="2109" mass="236901">MPGKIRIDYDNEDIYEGELDNEDRPHGRGVYTHHTEAGEVQVGVYDGEWQNGKKHGEGAHHYRNGDVYNGSWQNGLRHGHGTYTYHKKTANQSVKYVGNWENDQKHGKGTMTFSNGDKYEGDWKNNNMESKKSIYTYKDNSKYEGAWKNDDKNGEGVLTYSNGDVYEGQFKDGKRHGKGTYKFSQGQSKVGYYVDDKRVSGKPNGSEQAATTTTSNATYPEHDARSEDEHTDDYYPNLSHRRHMSASDDESPPKQLLEPLTRFVPPPTSSSLIAMATTIPATTKKPSQITFPSRDEEIEYTRKLLQYCSVFNGDPEQLLTWLKETTTFLATEAYPETDHPFIIRHLLIDDALDYYLAHEDLIFNFYDLRKLFLRKHNLLDSLRTVSTLDSVGSLTLNDIPSALASTQLASESAAAAPTSQTTFSFNQSIDDLTQNDIRKTIIEDLQRNTPKFTGANRQDVIKWLKNINNKFETAGVPDVKRFDFISQLLDKGALDWFYDNKSKMNHSWSEFIERFKSTFDSPNRARLAMHKIHSYTQSPQQDIRGFCSEMRKLFLEADPDMSSTMKLELLLAKVLPSYRLDLLKQKPKDPDEFEQMARDLEHTYLVLNAMEQNVQSNGSFSGASSTSSTSYYNSSFQPHQRPSFTPSPRYGPRSNNTSSYFSQPAPFAPASRFPNPSSSNSASRPFQPRANRGSFNRRFSTSRQNLSVFQPSSSPSSMFPPSPTPMFPPSPTPMFPSSSSSDVLPPLMSLPDTTSTPSPPTVPPSSISESVSDGAASHVSAFHPSKPFLLYATLFVNNTLLHTLIDTGASATCVNLQVLQQLSNVRYADRQSRSFLLADGVLPLSSTGLVELSMNINNACISFYALTAEKLCVDLILGMDFMIAFHAIIDIHSQQLSINVANQRIIIPVDDPLRRPLVPIRAARFTCIPPQSSVDVMISCPISCLSAYFLPASTFFTHSSLSCSQLTIQVQHHYSSLRVLNHSSLPHEIPRHFCLGYLLSHQAQLPSYIDQLSVLCRRQNEKKNAQLFPAIVVSTESPSFGSLPSPSIADLPAPLPTSASPSLCSLPSPLLADLSAMLPTPELPQPMAALVHHLVDPYRKRQFSLLLNRYTPLFDNSRHNISDIVIENVFNTVPHTPPAFRPHRNPHTREETRRLIDEFLEAGLIRESNSPYAAPAFIVPRKDDRPGRLVVDYRALNRITIPDASPLPHGEDLLQELGKGYTCFSKLDLKSGYHQFRLPSVDCAKTAFVVSQGHYEYLVLSMGPQNAPAAFQKMMSQIMKPCRDFSIVYLDDIVLFSKTFDEHLHHLQLVFDVLSKAKLVLNVVKCELAVESVIALGHKITATTITPTDDAIQDILALTEPRTLKEANKFLGGLAYYRKFVPGFADIAAPIHKVTNLTKSRRHLFQWSSEQSAAFRALKQLLTSAPLFLRFPIEGFPLQLATDASGIATGGVLYQDINGERHNLFYHSKLLSVVEQKYSVPEKEALAIFLCLQRMRTLVLGRPVYIHTDHCPICGMLQKPVNNRRIERVANLIQEYQIVEMKHIDGKANCLADFLSRPFDDPLFDLPYGLESKLPLDGASDNPQGGHSLQQLSAMTLRPRSKPIPHHPPAVASRELFLSDDDHDSIMSDDDLGSVTSARGLDSDNYATDLDSDISATDLDFDHPDDRSIHSSASSTSSALFLSTVPSPNTFDASLLLDAQQRDPDIIRICHQLTDCTAPSSITSSFTLQNNILHKLVSPTSSSTSTVAIPYLPSSMINSLLIATHDDPYQGGHFSVDKMYSKLRSRYWWPRMRHSIQQHVRACVACQQYNFSREKPPGYLHPMAPTAVPFSIIGIDYCGPFVMSSSDNKYVLVVTDLFTRFVTAVPLPVNTANITAVTLFRHVFCKYGVCSTLISDQGSHFNNHLMRAFQHLLGYHHILSTPYHPQSNGIVERFNASMVIQISKLHQQHHNNWDAYLDAVVFAYNTSQHKTTKFSPFELLFGRSPQLPIDDPPREFSFDRPNDCFVHLQRVLDVYHQQAKANILSQQSSSKIRYDHRRRDPHYKVGDPVFTKIFTSRTKLDPRYSADPQIIIDLHHPTYTVRNLTTGTERSYHVSDLRPVLVDVGENLI</sequence>
<gene>
    <name evidence="12" type="ORF">XAT740_LOCUS10179</name>
</gene>
<dbReference type="CDD" id="cd00303">
    <property type="entry name" value="retropepsin_like"/>
    <property type="match status" value="1"/>
</dbReference>
<keyword evidence="7" id="KW-0378">Hydrolase</keyword>
<feature type="compositionally biased region" description="Low complexity" evidence="9">
    <location>
        <begin position="735"/>
        <end position="756"/>
    </location>
</feature>
<dbReference type="SUPFAM" id="SSF50630">
    <property type="entry name" value="Acid proteases"/>
    <property type="match status" value="1"/>
</dbReference>
<dbReference type="Gene3D" id="3.10.20.370">
    <property type="match status" value="1"/>
</dbReference>
<evidence type="ECO:0000256" key="8">
    <source>
        <dbReference type="ARBA" id="ARBA00022918"/>
    </source>
</evidence>
<evidence type="ECO:0000256" key="5">
    <source>
        <dbReference type="ARBA" id="ARBA00022737"/>
    </source>
</evidence>
<dbReference type="Pfam" id="PF17917">
    <property type="entry name" value="RT_RNaseH"/>
    <property type="match status" value="1"/>
</dbReference>
<accession>A0A814CMF7</accession>
<dbReference type="Pfam" id="PF13975">
    <property type="entry name" value="gag-asp_proteas"/>
    <property type="match status" value="1"/>
</dbReference>
<evidence type="ECO:0000256" key="7">
    <source>
        <dbReference type="ARBA" id="ARBA00022801"/>
    </source>
</evidence>
<dbReference type="Pfam" id="PF02493">
    <property type="entry name" value="MORN"/>
    <property type="match status" value="7"/>
</dbReference>
<dbReference type="FunFam" id="1.10.340.70:FF:000001">
    <property type="entry name" value="Retrovirus-related Pol polyprotein from transposon gypsy-like Protein"/>
    <property type="match status" value="1"/>
</dbReference>
<evidence type="ECO:0000313" key="13">
    <source>
        <dbReference type="Proteomes" id="UP000663828"/>
    </source>
</evidence>
<dbReference type="GO" id="GO:0003964">
    <property type="term" value="F:RNA-directed DNA polymerase activity"/>
    <property type="evidence" value="ECO:0007669"/>
    <property type="project" value="UniProtKB-KW"/>
</dbReference>
<dbReference type="GO" id="GO:0004519">
    <property type="term" value="F:endonuclease activity"/>
    <property type="evidence" value="ECO:0007669"/>
    <property type="project" value="UniProtKB-KW"/>
</dbReference>
<dbReference type="InterPro" id="IPR041373">
    <property type="entry name" value="RT_RNaseH"/>
</dbReference>
<evidence type="ECO:0000259" key="11">
    <source>
        <dbReference type="PROSITE" id="PS50994"/>
    </source>
</evidence>
<feature type="compositionally biased region" description="Polar residues" evidence="9">
    <location>
        <begin position="637"/>
        <end position="646"/>
    </location>
</feature>
<dbReference type="Pfam" id="PF00078">
    <property type="entry name" value="RVT_1"/>
    <property type="match status" value="1"/>
</dbReference>
<feature type="compositionally biased region" description="Low complexity" evidence="9">
    <location>
        <begin position="661"/>
        <end position="688"/>
    </location>
</feature>
<keyword evidence="8" id="KW-0695">RNA-directed DNA polymerase</keyword>
<dbReference type="GO" id="GO:0016787">
    <property type="term" value="F:hydrolase activity"/>
    <property type="evidence" value="ECO:0007669"/>
    <property type="project" value="UniProtKB-KW"/>
</dbReference>
<dbReference type="InterPro" id="IPR043502">
    <property type="entry name" value="DNA/RNA_pol_sf"/>
</dbReference>
<feature type="compositionally biased region" description="Polar residues" evidence="9">
    <location>
        <begin position="203"/>
        <end position="218"/>
    </location>
</feature>
<dbReference type="Gene3D" id="3.30.420.10">
    <property type="entry name" value="Ribonuclease H-like superfamily/Ribonuclease H"/>
    <property type="match status" value="1"/>
</dbReference>
<dbReference type="InterPro" id="IPR003409">
    <property type="entry name" value="MORN"/>
</dbReference>
<dbReference type="EC" id="2.7.7.49" evidence="1"/>
<comment type="caution">
    <text evidence="12">The sequence shown here is derived from an EMBL/GenBank/DDBJ whole genome shotgun (WGS) entry which is preliminary data.</text>
</comment>
<evidence type="ECO:0000259" key="10">
    <source>
        <dbReference type="PROSITE" id="PS50878"/>
    </source>
</evidence>
<dbReference type="Gene3D" id="1.10.340.70">
    <property type="match status" value="1"/>
</dbReference>
<dbReference type="InterPro" id="IPR012337">
    <property type="entry name" value="RNaseH-like_sf"/>
</dbReference>
<dbReference type="SUPFAM" id="SSF82185">
    <property type="entry name" value="Histone H3 K4-specific methyltransferase SET7/9 N-terminal domain"/>
    <property type="match status" value="2"/>
</dbReference>
<dbReference type="Gene3D" id="2.20.110.10">
    <property type="entry name" value="Histone H3 K4-specific methyltransferase SET7/9 N-terminal domain"/>
    <property type="match status" value="3"/>
</dbReference>
<keyword evidence="4" id="KW-0540">Nuclease</keyword>
<dbReference type="Pfam" id="PF00665">
    <property type="entry name" value="rve"/>
    <property type="match status" value="1"/>
</dbReference>
<dbReference type="Gene3D" id="2.40.70.10">
    <property type="entry name" value="Acid Proteases"/>
    <property type="match status" value="1"/>
</dbReference>
<dbReference type="SUPFAM" id="SSF53098">
    <property type="entry name" value="Ribonuclease H-like"/>
    <property type="match status" value="1"/>
</dbReference>
<dbReference type="GO" id="GO:0003676">
    <property type="term" value="F:nucleic acid binding"/>
    <property type="evidence" value="ECO:0007669"/>
    <property type="project" value="InterPro"/>
</dbReference>
<protein>
    <recommendedName>
        <fullName evidence="1">RNA-directed DNA polymerase</fullName>
        <ecNumber evidence="1">2.7.7.49</ecNumber>
    </recommendedName>
</protein>
<dbReference type="InterPro" id="IPR050951">
    <property type="entry name" value="Retrovirus_Pol_polyprotein"/>
</dbReference>
<feature type="region of interest" description="Disordered" evidence="9">
    <location>
        <begin position="629"/>
        <end position="770"/>
    </location>
</feature>
<dbReference type="CDD" id="cd01647">
    <property type="entry name" value="RT_LTR"/>
    <property type="match status" value="1"/>
</dbReference>
<dbReference type="InterPro" id="IPR036397">
    <property type="entry name" value="RNaseH_sf"/>
</dbReference>
<evidence type="ECO:0000256" key="4">
    <source>
        <dbReference type="ARBA" id="ARBA00022722"/>
    </source>
</evidence>
<dbReference type="SUPFAM" id="SSF56672">
    <property type="entry name" value="DNA/RNA polymerases"/>
    <property type="match status" value="1"/>
</dbReference>
<dbReference type="GO" id="GO:0015074">
    <property type="term" value="P:DNA integration"/>
    <property type="evidence" value="ECO:0007669"/>
    <property type="project" value="InterPro"/>
</dbReference>
<feature type="compositionally biased region" description="Pro residues" evidence="9">
    <location>
        <begin position="718"/>
        <end position="734"/>
    </location>
</feature>
<dbReference type="FunFam" id="3.30.420.10:FF:000032">
    <property type="entry name" value="Retrovirus-related Pol polyprotein from transposon 297-like Protein"/>
    <property type="match status" value="1"/>
</dbReference>
<organism evidence="12 13">
    <name type="scientific">Adineta ricciae</name>
    <name type="common">Rotifer</name>
    <dbReference type="NCBI Taxonomy" id="249248"/>
    <lineage>
        <taxon>Eukaryota</taxon>
        <taxon>Metazoa</taxon>
        <taxon>Spiralia</taxon>
        <taxon>Gnathifera</taxon>
        <taxon>Rotifera</taxon>
        <taxon>Eurotatoria</taxon>
        <taxon>Bdelloidea</taxon>
        <taxon>Adinetida</taxon>
        <taxon>Adinetidae</taxon>
        <taxon>Adineta</taxon>
    </lineage>
</organism>
<feature type="region of interest" description="Disordered" evidence="9">
    <location>
        <begin position="196"/>
        <end position="254"/>
    </location>
</feature>
<dbReference type="InterPro" id="IPR041588">
    <property type="entry name" value="Integrase_H2C2"/>
</dbReference>